<protein>
    <submittedName>
        <fullName evidence="1">Uncharacterized protein</fullName>
    </submittedName>
</protein>
<reference evidence="1 2" key="1">
    <citation type="submission" date="2019-03" db="EMBL/GenBank/DDBJ databases">
        <title>Deep-cultivation of Planctomycetes and their phenomic and genomic characterization uncovers novel biology.</title>
        <authorList>
            <person name="Wiegand S."/>
            <person name="Jogler M."/>
            <person name="Boedeker C."/>
            <person name="Pinto D."/>
            <person name="Vollmers J."/>
            <person name="Rivas-Marin E."/>
            <person name="Kohn T."/>
            <person name="Peeters S.H."/>
            <person name="Heuer A."/>
            <person name="Rast P."/>
            <person name="Oberbeckmann S."/>
            <person name="Bunk B."/>
            <person name="Jeske O."/>
            <person name="Meyerdierks A."/>
            <person name="Storesund J.E."/>
            <person name="Kallscheuer N."/>
            <person name="Luecker S."/>
            <person name="Lage O.M."/>
            <person name="Pohl T."/>
            <person name="Merkel B.J."/>
            <person name="Hornburger P."/>
            <person name="Mueller R.-W."/>
            <person name="Bruemmer F."/>
            <person name="Labrenz M."/>
            <person name="Spormann A.M."/>
            <person name="Op den Camp H."/>
            <person name="Overmann J."/>
            <person name="Amann R."/>
            <person name="Jetten M.S.M."/>
            <person name="Mascher T."/>
            <person name="Medema M.H."/>
            <person name="Devos D.P."/>
            <person name="Kaster A.-K."/>
            <person name="Ovreas L."/>
            <person name="Rohde M."/>
            <person name="Galperin M.Y."/>
            <person name="Jogler C."/>
        </authorList>
    </citation>
    <scope>NUCLEOTIDE SEQUENCE [LARGE SCALE GENOMIC DNA]</scope>
    <source>
        <strain evidence="1 2">Enr13</strain>
    </source>
</reference>
<gene>
    <name evidence="1" type="ORF">Enr13x_10100</name>
</gene>
<name>A0A518HK00_9BACT</name>
<dbReference type="AlphaFoldDB" id="A0A518HK00"/>
<dbReference type="Proteomes" id="UP000319004">
    <property type="component" value="Chromosome"/>
</dbReference>
<sequence>MAYGRGGAKTQQSPVYLSPWPLIVTSTFDGEQAGRVYAWLIGQDQCTDLQSVRWVCHCKNINDDGQKIRLLIDSDANNETDNQHTIADPLWRLLAAQTPSLPGGENLKRSPILQ</sequence>
<organism evidence="1 2">
    <name type="scientific">Stieleria neptunia</name>
    <dbReference type="NCBI Taxonomy" id="2527979"/>
    <lineage>
        <taxon>Bacteria</taxon>
        <taxon>Pseudomonadati</taxon>
        <taxon>Planctomycetota</taxon>
        <taxon>Planctomycetia</taxon>
        <taxon>Pirellulales</taxon>
        <taxon>Pirellulaceae</taxon>
        <taxon>Stieleria</taxon>
    </lineage>
</organism>
<proteinExistence type="predicted"/>
<dbReference type="KEGG" id="snep:Enr13x_10100"/>
<evidence type="ECO:0000313" key="2">
    <source>
        <dbReference type="Proteomes" id="UP000319004"/>
    </source>
</evidence>
<accession>A0A518HK00</accession>
<evidence type="ECO:0000313" key="1">
    <source>
        <dbReference type="EMBL" id="QDV41172.1"/>
    </source>
</evidence>
<dbReference type="EMBL" id="CP037423">
    <property type="protein sequence ID" value="QDV41172.1"/>
    <property type="molecule type" value="Genomic_DNA"/>
</dbReference>
<keyword evidence="2" id="KW-1185">Reference proteome</keyword>